<accession>A0A4Y2WBJ4</accession>
<dbReference type="Proteomes" id="UP000499080">
    <property type="component" value="Unassembled WGS sequence"/>
</dbReference>
<keyword evidence="2" id="KW-1185">Reference proteome</keyword>
<evidence type="ECO:0000313" key="1">
    <source>
        <dbReference type="EMBL" id="GBO35033.1"/>
    </source>
</evidence>
<sequence>MSPVVNSQVTKKRSDCEPNASQVAKKIFSKEKDYSLKFCVRTVLTQCTSSSQPWKAQHPLSERHFSAFCYLRRLAVSRSVLSGDSTFTCPLYELPSSRDTRIVHLTTYLYPSFINLKAILIYAFGHQLVRRGYDFN</sequence>
<evidence type="ECO:0000313" key="2">
    <source>
        <dbReference type="Proteomes" id="UP000499080"/>
    </source>
</evidence>
<dbReference type="EMBL" id="BGPR01058948">
    <property type="protein sequence ID" value="GBO35033.1"/>
    <property type="molecule type" value="Genomic_DNA"/>
</dbReference>
<reference evidence="1 2" key="1">
    <citation type="journal article" date="2019" name="Sci. Rep.">
        <title>Orb-weaving spider Araneus ventricosus genome elucidates the spidroin gene catalogue.</title>
        <authorList>
            <person name="Kono N."/>
            <person name="Nakamura H."/>
            <person name="Ohtoshi R."/>
            <person name="Moran D.A.P."/>
            <person name="Shinohara A."/>
            <person name="Yoshida Y."/>
            <person name="Fujiwara M."/>
            <person name="Mori M."/>
            <person name="Tomita M."/>
            <person name="Arakawa K."/>
        </authorList>
    </citation>
    <scope>NUCLEOTIDE SEQUENCE [LARGE SCALE GENOMIC DNA]</scope>
</reference>
<protein>
    <submittedName>
        <fullName evidence="1">Uncharacterized protein</fullName>
    </submittedName>
</protein>
<comment type="caution">
    <text evidence="1">The sequence shown here is derived from an EMBL/GenBank/DDBJ whole genome shotgun (WGS) entry which is preliminary data.</text>
</comment>
<proteinExistence type="predicted"/>
<name>A0A4Y2WBJ4_ARAVE</name>
<organism evidence="1 2">
    <name type="scientific">Araneus ventricosus</name>
    <name type="common">Orbweaver spider</name>
    <name type="synonym">Epeira ventricosa</name>
    <dbReference type="NCBI Taxonomy" id="182803"/>
    <lineage>
        <taxon>Eukaryota</taxon>
        <taxon>Metazoa</taxon>
        <taxon>Ecdysozoa</taxon>
        <taxon>Arthropoda</taxon>
        <taxon>Chelicerata</taxon>
        <taxon>Arachnida</taxon>
        <taxon>Araneae</taxon>
        <taxon>Araneomorphae</taxon>
        <taxon>Entelegynae</taxon>
        <taxon>Araneoidea</taxon>
        <taxon>Araneidae</taxon>
        <taxon>Araneus</taxon>
    </lineage>
</organism>
<gene>
    <name evidence="1" type="ORF">AVEN_88803_1</name>
</gene>
<dbReference type="AlphaFoldDB" id="A0A4Y2WBJ4"/>